<dbReference type="EMBL" id="JARKNE010000013">
    <property type="protein sequence ID" value="KAK5772035.1"/>
    <property type="molecule type" value="Genomic_DNA"/>
</dbReference>
<dbReference type="Proteomes" id="UP001358586">
    <property type="component" value="Chromosome 13"/>
</dbReference>
<dbReference type="Pfam" id="PF13456">
    <property type="entry name" value="RVT_3"/>
    <property type="match status" value="1"/>
</dbReference>
<dbReference type="InterPro" id="IPR044730">
    <property type="entry name" value="RNase_H-like_dom_plant"/>
</dbReference>
<proteinExistence type="predicted"/>
<dbReference type="InterPro" id="IPR002156">
    <property type="entry name" value="RNaseH_domain"/>
</dbReference>
<name>A0ABR0MG27_GOSAR</name>
<evidence type="ECO:0000259" key="1">
    <source>
        <dbReference type="Pfam" id="PF13456"/>
    </source>
</evidence>
<keyword evidence="3" id="KW-1185">Reference proteome</keyword>
<sequence length="156" mass="17171">MKRIEGENVYLKDVVIKMESVIAGVERIFNSGSDIGGCIVEQACKLSARNGSSILELCAIEQRLVLKEPQVIAWSKLSAGGVKMNTDSARNLHSDGVTTRGVVRDHQGHWLARFMRNIGLCSILEAEVWGVHDGLVLAWEMGAWRVILELDSKAVI</sequence>
<dbReference type="PANTHER" id="PTHR47723">
    <property type="entry name" value="OS05G0353850 PROTEIN"/>
    <property type="match status" value="1"/>
</dbReference>
<dbReference type="InterPro" id="IPR012337">
    <property type="entry name" value="RNaseH-like_sf"/>
</dbReference>
<gene>
    <name evidence="2" type="ORF">PVK06_048296</name>
</gene>
<protein>
    <recommendedName>
        <fullName evidence="1">RNase H type-1 domain-containing protein</fullName>
    </recommendedName>
</protein>
<reference evidence="2 3" key="1">
    <citation type="submission" date="2023-03" db="EMBL/GenBank/DDBJ databases">
        <title>WGS of Gossypium arboreum.</title>
        <authorList>
            <person name="Yu D."/>
        </authorList>
    </citation>
    <scope>NUCLEOTIDE SEQUENCE [LARGE SCALE GENOMIC DNA]</scope>
    <source>
        <tissue evidence="2">Leaf</tissue>
    </source>
</reference>
<evidence type="ECO:0000313" key="2">
    <source>
        <dbReference type="EMBL" id="KAK5772035.1"/>
    </source>
</evidence>
<dbReference type="SUPFAM" id="SSF53098">
    <property type="entry name" value="Ribonuclease H-like"/>
    <property type="match status" value="1"/>
</dbReference>
<comment type="caution">
    <text evidence="2">The sequence shown here is derived from an EMBL/GenBank/DDBJ whole genome shotgun (WGS) entry which is preliminary data.</text>
</comment>
<accession>A0ABR0MG27</accession>
<evidence type="ECO:0000313" key="3">
    <source>
        <dbReference type="Proteomes" id="UP001358586"/>
    </source>
</evidence>
<dbReference type="Gene3D" id="3.30.420.10">
    <property type="entry name" value="Ribonuclease H-like superfamily/Ribonuclease H"/>
    <property type="match status" value="1"/>
</dbReference>
<dbReference type="InterPro" id="IPR053151">
    <property type="entry name" value="RNase_H-like"/>
</dbReference>
<feature type="domain" description="RNase H type-1" evidence="1">
    <location>
        <begin position="87"/>
        <end position="156"/>
    </location>
</feature>
<organism evidence="2 3">
    <name type="scientific">Gossypium arboreum</name>
    <name type="common">Tree cotton</name>
    <name type="synonym">Gossypium nanking</name>
    <dbReference type="NCBI Taxonomy" id="29729"/>
    <lineage>
        <taxon>Eukaryota</taxon>
        <taxon>Viridiplantae</taxon>
        <taxon>Streptophyta</taxon>
        <taxon>Embryophyta</taxon>
        <taxon>Tracheophyta</taxon>
        <taxon>Spermatophyta</taxon>
        <taxon>Magnoliopsida</taxon>
        <taxon>eudicotyledons</taxon>
        <taxon>Gunneridae</taxon>
        <taxon>Pentapetalae</taxon>
        <taxon>rosids</taxon>
        <taxon>malvids</taxon>
        <taxon>Malvales</taxon>
        <taxon>Malvaceae</taxon>
        <taxon>Malvoideae</taxon>
        <taxon>Gossypium</taxon>
    </lineage>
</organism>
<dbReference type="InterPro" id="IPR036397">
    <property type="entry name" value="RNaseH_sf"/>
</dbReference>
<dbReference type="CDD" id="cd06222">
    <property type="entry name" value="RNase_H_like"/>
    <property type="match status" value="1"/>
</dbReference>
<dbReference type="PANTHER" id="PTHR47723:SF19">
    <property type="entry name" value="POLYNUCLEOTIDYL TRANSFERASE, RIBONUCLEASE H-LIKE SUPERFAMILY PROTEIN"/>
    <property type="match status" value="1"/>
</dbReference>